<dbReference type="Gene3D" id="3.30.70.890">
    <property type="entry name" value="GHMP kinase, C-terminal domain"/>
    <property type="match status" value="1"/>
</dbReference>
<comment type="caution">
    <text evidence="5">The sequence shown here is derived from an EMBL/GenBank/DDBJ whole genome shotgun (WGS) entry which is preliminary data.</text>
</comment>
<dbReference type="Gene3D" id="3.90.550.10">
    <property type="entry name" value="Spore Coat Polysaccharide Biosynthesis Protein SpsA, Chain A"/>
    <property type="match status" value="1"/>
</dbReference>
<dbReference type="Proteomes" id="UP000711488">
    <property type="component" value="Unassembled WGS sequence"/>
</dbReference>
<dbReference type="SUPFAM" id="SSF53448">
    <property type="entry name" value="Nucleotide-diphospho-sugar transferases"/>
    <property type="match status" value="1"/>
</dbReference>
<dbReference type="PANTHER" id="PTHR38710:SF1">
    <property type="entry name" value="WITH PUTATIVE URIDYL PYROPHOSPHORYLASE-RELATED"/>
    <property type="match status" value="1"/>
</dbReference>
<dbReference type="OrthoDB" id="1924968at2759"/>
<dbReference type="FunFam" id="3.30.230.10:FF:000090">
    <property type="entry name" value="glucuronokinase 1-like isoform X1"/>
    <property type="match status" value="1"/>
</dbReference>
<dbReference type="GO" id="GO:0047940">
    <property type="term" value="F:glucuronokinase activity"/>
    <property type="evidence" value="ECO:0007669"/>
    <property type="project" value="TreeGrafter"/>
</dbReference>
<sequence length="633" mass="69794">MGPVTCILLVAGHASRLAFDVQKDVSGCLSSLQGIPKALLPGPNRKTILDLWWQALNQCEDVSQVILVTNADKYKHFERWASASGFPLTNIVNDGSTLPSKALGAVGDLELVVRTRQLLDSDVLVIAGDMMFQAGKLKIKDVVDFWREHPDGDVAVCYSLQSSELTTSRGILEVDDLSKRVTKFLEKPLPTATSSRFGSVVFYGFRGATLQQLQPYLKSNVSQHYRTMGSFIGYIVNELKLPMYGYLVSSDFQLIGDVSLQDYLSWLRLYTNNAPLTTFTPNRGFKARAFARVGIVGNPSDGFYGKTIAMTIGNFWSDVTIEESPTLRLLPHPLNDPTEFGSLNDLHGISTREGYLGGLRLLQATCKMFLHYCTQHNIVLSGRNFTLSYDTNIPRQVGLAGSSAIVTAALHALMAFYEISDDQLPKTLRPQLVLDVEKQELSINAGLQDRVVQVYQGLVYMDFSHEILKRQGHGHYKHITLPEGTKLPSFFLAYRPDPSDSGKIHSDVRERFDKGGDALVQEGMSQLASITDMALAAIMRADWHSLGGLMRQNFGIRKRLYGREALGEQNLRMVEVGEAAGASVKFPGSGGAVLGLVSPNTDMDSLRCQYQSEGCVVVDVIPQLDSSRTLLPL</sequence>
<name>A0A6A0HE25_HYAAZ</name>
<dbReference type="InterPro" id="IPR005835">
    <property type="entry name" value="NTP_transferase_dom"/>
</dbReference>
<evidence type="ECO:0000256" key="1">
    <source>
        <dbReference type="ARBA" id="ARBA00022741"/>
    </source>
</evidence>
<keyword evidence="1" id="KW-0547">Nucleotide-binding</keyword>
<dbReference type="InterPro" id="IPR036554">
    <property type="entry name" value="GHMP_kinase_C_sf"/>
</dbReference>
<evidence type="ECO:0008006" key="6">
    <source>
        <dbReference type="Google" id="ProtNLM"/>
    </source>
</evidence>
<evidence type="ECO:0000259" key="4">
    <source>
        <dbReference type="Pfam" id="PF00483"/>
    </source>
</evidence>
<organism evidence="5">
    <name type="scientific">Hyalella azteca</name>
    <name type="common">Amphipod</name>
    <dbReference type="NCBI Taxonomy" id="294128"/>
    <lineage>
        <taxon>Eukaryota</taxon>
        <taxon>Metazoa</taxon>
        <taxon>Ecdysozoa</taxon>
        <taxon>Arthropoda</taxon>
        <taxon>Crustacea</taxon>
        <taxon>Multicrustacea</taxon>
        <taxon>Malacostraca</taxon>
        <taxon>Eumalacostraca</taxon>
        <taxon>Peracarida</taxon>
        <taxon>Amphipoda</taxon>
        <taxon>Senticaudata</taxon>
        <taxon>Talitrida</taxon>
        <taxon>Talitroidea</taxon>
        <taxon>Hyalellidae</taxon>
        <taxon>Hyalella</taxon>
    </lineage>
</organism>
<gene>
    <name evidence="5" type="ORF">HAZT_HAZT006467</name>
</gene>
<dbReference type="Pfam" id="PF00288">
    <property type="entry name" value="GHMP_kinases_N"/>
    <property type="match status" value="1"/>
</dbReference>
<dbReference type="InterPro" id="IPR014721">
    <property type="entry name" value="Ribsml_uS5_D2-typ_fold_subgr"/>
</dbReference>
<dbReference type="Pfam" id="PF00483">
    <property type="entry name" value="NTP_transferase"/>
    <property type="match status" value="1"/>
</dbReference>
<feature type="domain" description="Nucleotidyl transferase" evidence="4">
    <location>
        <begin position="36"/>
        <end position="224"/>
    </location>
</feature>
<dbReference type="SUPFAM" id="SSF54211">
    <property type="entry name" value="Ribosomal protein S5 domain 2-like"/>
    <property type="match status" value="1"/>
</dbReference>
<evidence type="ECO:0000313" key="5">
    <source>
        <dbReference type="EMBL" id="KAA0204056.1"/>
    </source>
</evidence>
<dbReference type="InterPro" id="IPR006204">
    <property type="entry name" value="GHMP_kinase_N_dom"/>
</dbReference>
<dbReference type="PRINTS" id="PR00959">
    <property type="entry name" value="MEVGALKINASE"/>
</dbReference>
<dbReference type="GO" id="GO:0005524">
    <property type="term" value="F:ATP binding"/>
    <property type="evidence" value="ECO:0007669"/>
    <property type="project" value="UniProtKB-KW"/>
</dbReference>
<dbReference type="AlphaFoldDB" id="A0A6A0HE25"/>
<dbReference type="Gene3D" id="3.30.230.10">
    <property type="match status" value="1"/>
</dbReference>
<protein>
    <recommendedName>
        <fullName evidence="6">GHMP kinase N-terminal domain-containing protein</fullName>
    </recommendedName>
</protein>
<dbReference type="SUPFAM" id="SSF55060">
    <property type="entry name" value="GHMP Kinase, C-terminal domain"/>
    <property type="match status" value="1"/>
</dbReference>
<reference evidence="5" key="1">
    <citation type="submission" date="2014-08" db="EMBL/GenBank/DDBJ databases">
        <authorList>
            <person name="Murali S."/>
            <person name="Richards S."/>
            <person name="Bandaranaike D."/>
            <person name="Bellair M."/>
            <person name="Blankenburg K."/>
            <person name="Chao H."/>
            <person name="Dinh H."/>
            <person name="Doddapaneni H."/>
            <person name="Dugan-Rocha S."/>
            <person name="Elkadiri S."/>
            <person name="Gnanaolivu R."/>
            <person name="Hughes D."/>
            <person name="Lee S."/>
            <person name="Li M."/>
            <person name="Ming W."/>
            <person name="Munidasa M."/>
            <person name="Muniz J."/>
            <person name="Nguyen L."/>
            <person name="Osuji N."/>
            <person name="Pu L.-L."/>
            <person name="Puazo M."/>
            <person name="Skinner E."/>
            <person name="Qu C."/>
            <person name="Quiroz J."/>
            <person name="Raj R."/>
            <person name="Weissenberger G."/>
            <person name="Xin Y."/>
            <person name="Zou X."/>
            <person name="Han Y."/>
            <person name="Worley K."/>
            <person name="Muzny D."/>
            <person name="Gibbs R."/>
        </authorList>
    </citation>
    <scope>NUCLEOTIDE SEQUENCE</scope>
    <source>
        <strain evidence="5">HAZT.00-mixed</strain>
        <tissue evidence="5">Whole organism</tissue>
    </source>
</reference>
<evidence type="ECO:0000256" key="2">
    <source>
        <dbReference type="ARBA" id="ARBA00022840"/>
    </source>
</evidence>
<feature type="domain" description="GHMP kinase N-terminal" evidence="3">
    <location>
        <begin position="377"/>
        <end position="457"/>
    </location>
</feature>
<dbReference type="PANTHER" id="PTHR38710">
    <property type="entry name" value="WITH PUTATIVE URIDYL PYROPHOSPHORYLASE-RELATED"/>
    <property type="match status" value="1"/>
</dbReference>
<reference evidence="5" key="2">
    <citation type="journal article" date="2018" name="Environ. Sci. Technol.">
        <title>The Toxicogenome of Hyalella azteca: A Model for Sediment Ecotoxicology and Evolutionary Toxicology.</title>
        <authorList>
            <person name="Poynton H.C."/>
            <person name="Hasenbein S."/>
            <person name="Benoit J.B."/>
            <person name="Sepulveda M.S."/>
            <person name="Poelchau M.F."/>
            <person name="Hughes D.S.T."/>
            <person name="Murali S.C."/>
            <person name="Chen S."/>
            <person name="Glastad K.M."/>
            <person name="Goodisman M.A.D."/>
            <person name="Werren J.H."/>
            <person name="Vineis J.H."/>
            <person name="Bowen J.L."/>
            <person name="Friedrich M."/>
            <person name="Jones J."/>
            <person name="Robertson H.M."/>
            <person name="Feyereisen R."/>
            <person name="Mechler-Hickson A."/>
            <person name="Mathers N."/>
            <person name="Lee C.E."/>
            <person name="Colbourne J.K."/>
            <person name="Biales A."/>
            <person name="Johnston J.S."/>
            <person name="Wellborn G.A."/>
            <person name="Rosendale A.J."/>
            <person name="Cridge A.G."/>
            <person name="Munoz-Torres M.C."/>
            <person name="Bain P.A."/>
            <person name="Manny A.R."/>
            <person name="Major K.M."/>
            <person name="Lambert F.N."/>
            <person name="Vulpe C.D."/>
            <person name="Tuck P."/>
            <person name="Blalock B.J."/>
            <person name="Lin Y.Y."/>
            <person name="Smith M.E."/>
            <person name="Ochoa-Acuna H."/>
            <person name="Chen M.M."/>
            <person name="Childers C.P."/>
            <person name="Qu J."/>
            <person name="Dugan S."/>
            <person name="Lee S.L."/>
            <person name="Chao H."/>
            <person name="Dinh H."/>
            <person name="Han Y."/>
            <person name="Doddapaneni H."/>
            <person name="Worley K.C."/>
            <person name="Muzny D.M."/>
            <person name="Gibbs R.A."/>
            <person name="Richards S."/>
        </authorList>
    </citation>
    <scope>NUCLEOTIDE SEQUENCE</scope>
    <source>
        <strain evidence="5">HAZT.00-mixed</strain>
        <tissue evidence="5">Whole organism</tissue>
    </source>
</reference>
<dbReference type="InterPro" id="IPR029044">
    <property type="entry name" value="Nucleotide-diphossugar_trans"/>
</dbReference>
<reference evidence="5" key="3">
    <citation type="submission" date="2019-06" db="EMBL/GenBank/DDBJ databases">
        <authorList>
            <person name="Poynton C."/>
            <person name="Hasenbein S."/>
            <person name="Benoit J.B."/>
            <person name="Sepulveda M.S."/>
            <person name="Poelchau M.F."/>
            <person name="Murali S.C."/>
            <person name="Chen S."/>
            <person name="Glastad K.M."/>
            <person name="Werren J.H."/>
            <person name="Vineis J.H."/>
            <person name="Bowen J.L."/>
            <person name="Friedrich M."/>
            <person name="Jones J."/>
            <person name="Robertson H.M."/>
            <person name="Feyereisen R."/>
            <person name="Mechler-Hickson A."/>
            <person name="Mathers N."/>
            <person name="Lee C.E."/>
            <person name="Colbourne J.K."/>
            <person name="Biales A."/>
            <person name="Johnston J.S."/>
            <person name="Wellborn G.A."/>
            <person name="Rosendale A.J."/>
            <person name="Cridge A.G."/>
            <person name="Munoz-Torres M.C."/>
            <person name="Bain P.A."/>
            <person name="Manny A.R."/>
            <person name="Major K.M."/>
            <person name="Lambert F.N."/>
            <person name="Vulpe C.D."/>
            <person name="Tuck P."/>
            <person name="Blalock B.J."/>
            <person name="Lin Y.-Y."/>
            <person name="Smith M.E."/>
            <person name="Ochoa-Acuna H."/>
            <person name="Chen M.-J.M."/>
            <person name="Childers C.P."/>
            <person name="Qu J."/>
            <person name="Dugan S."/>
            <person name="Lee S.L."/>
            <person name="Chao H."/>
            <person name="Dinh H."/>
            <person name="Han Y."/>
            <person name="Doddapaneni H."/>
            <person name="Worley K.C."/>
            <person name="Muzny D.M."/>
            <person name="Gibbs R.A."/>
            <person name="Richards S."/>
        </authorList>
    </citation>
    <scope>NUCLEOTIDE SEQUENCE</scope>
    <source>
        <strain evidence="5">HAZT.00-mixed</strain>
        <tissue evidence="5">Whole organism</tissue>
    </source>
</reference>
<evidence type="ECO:0000259" key="3">
    <source>
        <dbReference type="Pfam" id="PF00288"/>
    </source>
</evidence>
<dbReference type="InterPro" id="IPR020568">
    <property type="entry name" value="Ribosomal_Su5_D2-typ_SF"/>
</dbReference>
<keyword evidence="2" id="KW-0067">ATP-binding</keyword>
<dbReference type="EMBL" id="JQDR03000059">
    <property type="protein sequence ID" value="KAA0204056.1"/>
    <property type="molecule type" value="Genomic_DNA"/>
</dbReference>
<proteinExistence type="predicted"/>
<accession>A0A6A0HE25</accession>
<dbReference type="InterPro" id="IPR053034">
    <property type="entry name" value="Glucuronokinase-like"/>
</dbReference>